<sequence>MKDAPKAQPGAVKGLKADMIWGVIWVALGIFAILYSMPYAEVPSFDPIGAAYLPRLLGSGMSILGLGLFIDSYFKFRNLLRTVKVESTERDGPQSSNYQGAVRILLSIIACVCYIALIEPLGYILTTPAFITAIMTIYGESDKKRIAAMAVGMTAALYAIFALGLKVLLPPGIFEGILQ</sequence>
<organism evidence="3">
    <name type="scientific">Candidatus Fermentithermobacillus carboniphilus</name>
    <dbReference type="NCBI Taxonomy" id="3085328"/>
    <lineage>
        <taxon>Bacteria</taxon>
        <taxon>Bacillati</taxon>
        <taxon>Bacillota</taxon>
        <taxon>Candidatus Fermentithermobacillia</taxon>
        <taxon>Candidatus Fermentithermobacillales</taxon>
        <taxon>Candidatus Fermentithermobacillaceae</taxon>
        <taxon>Candidatus Fermentithermobacillus</taxon>
    </lineage>
</organism>
<feature type="domain" description="DUF1468" evidence="2">
    <location>
        <begin position="20"/>
        <end position="170"/>
    </location>
</feature>
<gene>
    <name evidence="3" type="ORF">IMF26_09180</name>
</gene>
<keyword evidence="1" id="KW-1133">Transmembrane helix</keyword>
<dbReference type="KEGG" id="fcz:IMF26_09180"/>
<dbReference type="Pfam" id="PF07331">
    <property type="entry name" value="TctB"/>
    <property type="match status" value="1"/>
</dbReference>
<feature type="transmembrane region" description="Helical" evidence="1">
    <location>
        <begin position="146"/>
        <end position="169"/>
    </location>
</feature>
<accession>A0AAT9LAV3</accession>
<evidence type="ECO:0000259" key="2">
    <source>
        <dbReference type="Pfam" id="PF07331"/>
    </source>
</evidence>
<protein>
    <submittedName>
        <fullName evidence="3">Tripartite tricarboxylate transporter TctB family protein</fullName>
    </submittedName>
</protein>
<keyword evidence="1" id="KW-0812">Transmembrane</keyword>
<keyword evidence="1" id="KW-0472">Membrane</keyword>
<proteinExistence type="predicted"/>
<dbReference type="AlphaFoldDB" id="A0AAT9LAV3"/>
<reference evidence="3" key="1">
    <citation type="submission" date="2020-10" db="EMBL/GenBank/DDBJ databases">
        <authorList>
            <person name="Kadnikov V."/>
            <person name="Beletsky A.V."/>
            <person name="Mardanov A.V."/>
            <person name="Karnachuk O.V."/>
            <person name="Ravin N.V."/>
        </authorList>
    </citation>
    <scope>NUCLEOTIDE SEQUENCE</scope>
    <source>
        <strain evidence="3">Bu02</strain>
    </source>
</reference>
<feature type="transmembrane region" description="Helical" evidence="1">
    <location>
        <begin position="20"/>
        <end position="40"/>
    </location>
</feature>
<evidence type="ECO:0000256" key="1">
    <source>
        <dbReference type="SAM" id="Phobius"/>
    </source>
</evidence>
<evidence type="ECO:0000313" key="3">
    <source>
        <dbReference type="EMBL" id="QUL98200.1"/>
    </source>
</evidence>
<feature type="transmembrane region" description="Helical" evidence="1">
    <location>
        <begin position="100"/>
        <end position="117"/>
    </location>
</feature>
<reference evidence="3" key="2">
    <citation type="journal article" date="2023" name="Biology">
        <title>Prokaryotic Life Associated with Coal-Fire Gas Vents Revealed by Metagenomics.</title>
        <authorList>
            <person name="Kadnikov V.V."/>
            <person name="Mardanov A.V."/>
            <person name="Beletsky A.V."/>
            <person name="Karnachuk O.V."/>
            <person name="Ravin N.V."/>
        </authorList>
    </citation>
    <scope>NUCLEOTIDE SEQUENCE</scope>
    <source>
        <strain evidence="3">Bu02</strain>
    </source>
</reference>
<name>A0AAT9LAV3_9FIRM</name>
<dbReference type="EMBL" id="CP062796">
    <property type="protein sequence ID" value="QUL98200.1"/>
    <property type="molecule type" value="Genomic_DNA"/>
</dbReference>
<feature type="transmembrane region" description="Helical" evidence="1">
    <location>
        <begin position="52"/>
        <end position="74"/>
    </location>
</feature>
<dbReference type="InterPro" id="IPR009936">
    <property type="entry name" value="DUF1468"/>
</dbReference>